<name>A0AAN8RBY2_9PEZI</name>
<dbReference type="InterPro" id="IPR025718">
    <property type="entry name" value="SAP30_Sin3-bd"/>
</dbReference>
<protein>
    <recommendedName>
        <fullName evidence="1">Histone deacetylase complex subunit SAP30 Sin3 binding domain-containing protein</fullName>
    </recommendedName>
</protein>
<dbReference type="Gene3D" id="6.10.160.20">
    <property type="match status" value="1"/>
</dbReference>
<proteinExistence type="predicted"/>
<dbReference type="Proteomes" id="UP001313282">
    <property type="component" value="Unassembled WGS sequence"/>
</dbReference>
<evidence type="ECO:0000313" key="2">
    <source>
        <dbReference type="EMBL" id="KAK6331067.1"/>
    </source>
</evidence>
<dbReference type="EMBL" id="JAVHNR010000011">
    <property type="protein sequence ID" value="KAK6331067.1"/>
    <property type="molecule type" value="Genomic_DNA"/>
</dbReference>
<dbReference type="Pfam" id="PF13867">
    <property type="entry name" value="SAP30_Sin3_bdg"/>
    <property type="match status" value="1"/>
</dbReference>
<gene>
    <name evidence="2" type="ORF">TWF718_003255</name>
</gene>
<feature type="domain" description="Histone deacetylase complex subunit SAP30 Sin3 binding" evidence="1">
    <location>
        <begin position="64"/>
        <end position="94"/>
    </location>
</feature>
<evidence type="ECO:0000259" key="1">
    <source>
        <dbReference type="Pfam" id="PF13867"/>
    </source>
</evidence>
<keyword evidence="3" id="KW-1185">Reference proteome</keyword>
<evidence type="ECO:0000313" key="3">
    <source>
        <dbReference type="Proteomes" id="UP001313282"/>
    </source>
</evidence>
<dbReference type="AlphaFoldDB" id="A0AAN8RBY2"/>
<dbReference type="InterPro" id="IPR038291">
    <property type="entry name" value="SAP30_C_sf"/>
</dbReference>
<reference evidence="2 3" key="1">
    <citation type="submission" date="2019-10" db="EMBL/GenBank/DDBJ databases">
        <authorList>
            <person name="Palmer J.M."/>
        </authorList>
    </citation>
    <scope>NUCLEOTIDE SEQUENCE [LARGE SCALE GENOMIC DNA]</scope>
    <source>
        <strain evidence="2 3">TWF718</strain>
    </source>
</reference>
<accession>A0AAN8RBY2</accession>
<comment type="caution">
    <text evidence="2">The sequence shown here is derived from an EMBL/GenBank/DDBJ whole genome shotgun (WGS) entry which is preliminary data.</text>
</comment>
<sequence>MAASTQSQQDGIGIAWDQMPIALLQQYRSANLLRTPSASTPYSAAVLSAGIGKKSASHRDRQPQDSLLSAVRRHFNNQAINEHDVIVNFLYTVKNSGTFPYPYKLTKRCC</sequence>
<organism evidence="2 3">
    <name type="scientific">Orbilia javanica</name>
    <dbReference type="NCBI Taxonomy" id="47235"/>
    <lineage>
        <taxon>Eukaryota</taxon>
        <taxon>Fungi</taxon>
        <taxon>Dikarya</taxon>
        <taxon>Ascomycota</taxon>
        <taxon>Pezizomycotina</taxon>
        <taxon>Orbiliomycetes</taxon>
        <taxon>Orbiliales</taxon>
        <taxon>Orbiliaceae</taxon>
        <taxon>Orbilia</taxon>
    </lineage>
</organism>